<keyword evidence="1 4" id="KW-0067">ATP-binding</keyword>
<keyword evidence="5" id="KW-1185">Reference proteome</keyword>
<dbReference type="PROSITE" id="PS51194">
    <property type="entry name" value="HELICASE_CTER"/>
    <property type="match status" value="1"/>
</dbReference>
<keyword evidence="1 4" id="KW-0378">Hydrolase</keyword>
<evidence type="ECO:0000256" key="1">
    <source>
        <dbReference type="ARBA" id="ARBA00022806"/>
    </source>
</evidence>
<sequence length="658" mass="72740">MPPTSRGWISVLLGWGAGTWKPRLLRYATTSAVTPQAPIKIRLRQYQEDCIQAVLTHLDKGDKRLGISLATGSGKTVIFTQLIDRVKPHVKHAEQTLILAHRKELVEQAARHCINAYPDKSVEIEMAASHASGSADITVASIYSLVSGNRMSKFNPDHFKLVLVDEAHHIVSPGYLKALAHFGLSVAKPSSPALVGVSATMSRFDGLKLGTAIDHIVFHKDYIDMIGEKWLSDVVFTTVKTEADISRVKKGANGDFQPSELSEAINTEAINQVTVRSWLAKAQGRNSTLAFCVDLAHVEGLTNEFRNHGIDARFITGDTPKVERSTRLDAFRNGEFPVLVNCGVFTEGTDIPNIDCVLLARPTKSRNLLVQMIGRGMRLFNGKQDCHIIDMVASLQAGVISTPTLFGLDPQEIVEKASTDDMIKKAEAAKFAEEDRADRAVEVTKEPSTTRNVSNVVTFTDYDSIFDLIEDTSGERHIRQHSPHAWVCVDRDKYVLTNSSGSYLRIERDLENNGGGPFLVKEVPSLGPAAPSKTPYGRVRTIALANTLAEAIHAADTYAAKKYPFIVISRKQPWRNRPATEGQLNFLNKLRSKDDQLEMGDLTKGKAGDMITKIKHGARGRFSFIEAERRKKGRVQLKIEQDEAFKDREKVSVGPLLN</sequence>
<dbReference type="InterPro" id="IPR001650">
    <property type="entry name" value="Helicase_C-like"/>
</dbReference>
<dbReference type="GO" id="GO:0016787">
    <property type="term" value="F:hydrolase activity"/>
    <property type="evidence" value="ECO:0007669"/>
    <property type="project" value="InterPro"/>
</dbReference>
<proteinExistence type="predicted"/>
<reference evidence="4" key="1">
    <citation type="journal article" date="2021" name="IMA Fungus">
        <title>Genomic characterization of three marine fungi, including Emericellopsis atlantica sp. nov. with signatures of a generalist lifestyle and marine biomass degradation.</title>
        <authorList>
            <person name="Hagestad O.C."/>
            <person name="Hou L."/>
            <person name="Andersen J.H."/>
            <person name="Hansen E.H."/>
            <person name="Altermark B."/>
            <person name="Li C."/>
            <person name="Kuhnert E."/>
            <person name="Cox R.J."/>
            <person name="Crous P.W."/>
            <person name="Spatafora J.W."/>
            <person name="Lail K."/>
            <person name="Amirebrahimi M."/>
            <person name="Lipzen A."/>
            <person name="Pangilinan J."/>
            <person name="Andreopoulos W."/>
            <person name="Hayes R.D."/>
            <person name="Ng V."/>
            <person name="Grigoriev I.V."/>
            <person name="Jackson S.A."/>
            <person name="Sutton T.D.S."/>
            <person name="Dobson A.D.W."/>
            <person name="Rama T."/>
        </authorList>
    </citation>
    <scope>NUCLEOTIDE SEQUENCE</scope>
    <source>
        <strain evidence="4">TRa018bII</strain>
    </source>
</reference>
<dbReference type="Pfam" id="PF04851">
    <property type="entry name" value="ResIII"/>
    <property type="match status" value="1"/>
</dbReference>
<dbReference type="GO" id="GO:0061749">
    <property type="term" value="F:forked DNA-dependent helicase activity"/>
    <property type="evidence" value="ECO:0007669"/>
    <property type="project" value="TreeGrafter"/>
</dbReference>
<dbReference type="PANTHER" id="PTHR47396:SF1">
    <property type="entry name" value="ATP-DEPENDENT HELICASE IRC3-RELATED"/>
    <property type="match status" value="1"/>
</dbReference>
<dbReference type="GO" id="GO:0000403">
    <property type="term" value="F:Y-form DNA binding"/>
    <property type="evidence" value="ECO:0007669"/>
    <property type="project" value="TreeGrafter"/>
</dbReference>
<dbReference type="SUPFAM" id="SSF52540">
    <property type="entry name" value="P-loop containing nucleoside triphosphate hydrolases"/>
    <property type="match status" value="1"/>
</dbReference>
<dbReference type="PROSITE" id="PS51192">
    <property type="entry name" value="HELICASE_ATP_BIND_1"/>
    <property type="match status" value="1"/>
</dbReference>
<dbReference type="Proteomes" id="UP000824998">
    <property type="component" value="Unassembled WGS sequence"/>
</dbReference>
<dbReference type="InterPro" id="IPR006935">
    <property type="entry name" value="Helicase/UvrB_N"/>
</dbReference>
<name>A0A9P7YRZ9_9HELO</name>
<evidence type="ECO:0000259" key="2">
    <source>
        <dbReference type="PROSITE" id="PS51192"/>
    </source>
</evidence>
<keyword evidence="1 4" id="KW-0547">Nucleotide-binding</keyword>
<dbReference type="OrthoDB" id="16911at2759"/>
<dbReference type="SMART" id="SM00490">
    <property type="entry name" value="HELICc"/>
    <property type="match status" value="1"/>
</dbReference>
<organism evidence="4 5">
    <name type="scientific">Amylocarpus encephaloides</name>
    <dbReference type="NCBI Taxonomy" id="45428"/>
    <lineage>
        <taxon>Eukaryota</taxon>
        <taxon>Fungi</taxon>
        <taxon>Dikarya</taxon>
        <taxon>Ascomycota</taxon>
        <taxon>Pezizomycotina</taxon>
        <taxon>Leotiomycetes</taxon>
        <taxon>Helotiales</taxon>
        <taxon>Helotiales incertae sedis</taxon>
        <taxon>Amylocarpus</taxon>
    </lineage>
</organism>
<dbReference type="CDD" id="cd18799">
    <property type="entry name" value="SF2_C_EcoAI-like"/>
    <property type="match status" value="1"/>
</dbReference>
<dbReference type="InterPro" id="IPR014001">
    <property type="entry name" value="Helicase_ATP-bd"/>
</dbReference>
<feature type="domain" description="Helicase C-terminal" evidence="3">
    <location>
        <begin position="274"/>
        <end position="437"/>
    </location>
</feature>
<dbReference type="GO" id="GO:0005524">
    <property type="term" value="F:ATP binding"/>
    <property type="evidence" value="ECO:0007669"/>
    <property type="project" value="InterPro"/>
</dbReference>
<dbReference type="InterPro" id="IPR050742">
    <property type="entry name" value="Helicase_Restrict-Modif_Enz"/>
</dbReference>
<dbReference type="GO" id="GO:0032042">
    <property type="term" value="P:mitochondrial DNA metabolic process"/>
    <property type="evidence" value="ECO:0007669"/>
    <property type="project" value="TreeGrafter"/>
</dbReference>
<dbReference type="EMBL" id="MU251364">
    <property type="protein sequence ID" value="KAG9238864.1"/>
    <property type="molecule type" value="Genomic_DNA"/>
</dbReference>
<dbReference type="PANTHER" id="PTHR47396">
    <property type="entry name" value="TYPE I RESTRICTION ENZYME ECOKI R PROTEIN"/>
    <property type="match status" value="1"/>
</dbReference>
<keyword evidence="1 4" id="KW-0347">Helicase</keyword>
<dbReference type="Gene3D" id="3.40.50.300">
    <property type="entry name" value="P-loop containing nucleotide triphosphate hydrolases"/>
    <property type="match status" value="2"/>
</dbReference>
<evidence type="ECO:0000313" key="4">
    <source>
        <dbReference type="EMBL" id="KAG9238864.1"/>
    </source>
</evidence>
<comment type="caution">
    <text evidence="4">The sequence shown here is derived from an EMBL/GenBank/DDBJ whole genome shotgun (WGS) entry which is preliminary data.</text>
</comment>
<accession>A0A9P7YRZ9</accession>
<dbReference type="GO" id="GO:0036121">
    <property type="term" value="F:double-stranded DNA helicase activity"/>
    <property type="evidence" value="ECO:0007669"/>
    <property type="project" value="TreeGrafter"/>
</dbReference>
<dbReference type="Pfam" id="PF00271">
    <property type="entry name" value="Helicase_C"/>
    <property type="match status" value="1"/>
</dbReference>
<protein>
    <submittedName>
        <fullName evidence="4">Mitochondrial ATP-dependent helicase irc3</fullName>
    </submittedName>
</protein>
<dbReference type="InterPro" id="IPR027417">
    <property type="entry name" value="P-loop_NTPase"/>
</dbReference>
<evidence type="ECO:0000259" key="3">
    <source>
        <dbReference type="PROSITE" id="PS51194"/>
    </source>
</evidence>
<dbReference type="CDD" id="cd18032">
    <property type="entry name" value="DEXHc_RE_I_III_res"/>
    <property type="match status" value="1"/>
</dbReference>
<gene>
    <name evidence="4" type="ORF">BJ875DRAFT_501733</name>
</gene>
<evidence type="ECO:0000313" key="5">
    <source>
        <dbReference type="Proteomes" id="UP000824998"/>
    </source>
</evidence>
<dbReference type="GO" id="GO:0070125">
    <property type="term" value="P:mitochondrial translational elongation"/>
    <property type="evidence" value="ECO:0007669"/>
    <property type="project" value="TreeGrafter"/>
</dbReference>
<feature type="domain" description="Helicase ATP-binding" evidence="2">
    <location>
        <begin position="56"/>
        <end position="219"/>
    </location>
</feature>
<dbReference type="GO" id="GO:0005759">
    <property type="term" value="C:mitochondrial matrix"/>
    <property type="evidence" value="ECO:0007669"/>
    <property type="project" value="TreeGrafter"/>
</dbReference>
<dbReference type="SMART" id="SM00487">
    <property type="entry name" value="DEXDc"/>
    <property type="match status" value="1"/>
</dbReference>
<dbReference type="AlphaFoldDB" id="A0A9P7YRZ9"/>